<gene>
    <name evidence="3" type="ORF">NA56DRAFT_713575</name>
</gene>
<keyword evidence="2" id="KW-0812">Transmembrane</keyword>
<accession>A0A2J6PDG8</accession>
<sequence>MCIRNVANKKGESSTAAVDPGGPPKSNSITSQPELPKRFYFQPLCGLRPSSSPLADINKPPPNGKYIWWSWFIIGAIGLNISVYVLGGVEAAMMTTQFKPRTVKELQMHRDAHWSNLRAWETVGRRIFF</sequence>
<evidence type="ECO:0000256" key="2">
    <source>
        <dbReference type="SAM" id="Phobius"/>
    </source>
</evidence>
<evidence type="ECO:0000313" key="4">
    <source>
        <dbReference type="Proteomes" id="UP000235672"/>
    </source>
</evidence>
<keyword evidence="2" id="KW-1133">Transmembrane helix</keyword>
<feature type="transmembrane region" description="Helical" evidence="2">
    <location>
        <begin position="66"/>
        <end position="89"/>
    </location>
</feature>
<proteinExistence type="predicted"/>
<feature type="region of interest" description="Disordered" evidence="1">
    <location>
        <begin position="1"/>
        <end position="33"/>
    </location>
</feature>
<evidence type="ECO:0000256" key="1">
    <source>
        <dbReference type="SAM" id="MobiDB-lite"/>
    </source>
</evidence>
<dbReference type="Proteomes" id="UP000235672">
    <property type="component" value="Unassembled WGS sequence"/>
</dbReference>
<dbReference type="EMBL" id="KZ613570">
    <property type="protein sequence ID" value="PMD12043.1"/>
    <property type="molecule type" value="Genomic_DNA"/>
</dbReference>
<evidence type="ECO:0000313" key="3">
    <source>
        <dbReference type="EMBL" id="PMD12043.1"/>
    </source>
</evidence>
<reference evidence="3 4" key="1">
    <citation type="submission" date="2016-05" db="EMBL/GenBank/DDBJ databases">
        <title>A degradative enzymes factory behind the ericoid mycorrhizal symbiosis.</title>
        <authorList>
            <consortium name="DOE Joint Genome Institute"/>
            <person name="Martino E."/>
            <person name="Morin E."/>
            <person name="Grelet G."/>
            <person name="Kuo A."/>
            <person name="Kohler A."/>
            <person name="Daghino S."/>
            <person name="Barry K."/>
            <person name="Choi C."/>
            <person name="Cichocki N."/>
            <person name="Clum A."/>
            <person name="Copeland A."/>
            <person name="Hainaut M."/>
            <person name="Haridas S."/>
            <person name="Labutti K."/>
            <person name="Lindquist E."/>
            <person name="Lipzen A."/>
            <person name="Khouja H.-R."/>
            <person name="Murat C."/>
            <person name="Ohm R."/>
            <person name="Olson A."/>
            <person name="Spatafora J."/>
            <person name="Veneault-Fourrey C."/>
            <person name="Henrissat B."/>
            <person name="Grigoriev I."/>
            <person name="Martin F."/>
            <person name="Perotto S."/>
        </authorList>
    </citation>
    <scope>NUCLEOTIDE SEQUENCE [LARGE SCALE GENOMIC DNA]</scope>
    <source>
        <strain evidence="3 4">UAMH 7357</strain>
    </source>
</reference>
<keyword evidence="4" id="KW-1185">Reference proteome</keyword>
<dbReference type="AlphaFoldDB" id="A0A2J6PDG8"/>
<protein>
    <submittedName>
        <fullName evidence="3">Uncharacterized protein</fullName>
    </submittedName>
</protein>
<keyword evidence="2" id="KW-0472">Membrane</keyword>
<dbReference type="OrthoDB" id="5287717at2759"/>
<name>A0A2J6PDG8_9HELO</name>
<organism evidence="3 4">
    <name type="scientific">Hyaloscypha hepaticicola</name>
    <dbReference type="NCBI Taxonomy" id="2082293"/>
    <lineage>
        <taxon>Eukaryota</taxon>
        <taxon>Fungi</taxon>
        <taxon>Dikarya</taxon>
        <taxon>Ascomycota</taxon>
        <taxon>Pezizomycotina</taxon>
        <taxon>Leotiomycetes</taxon>
        <taxon>Helotiales</taxon>
        <taxon>Hyaloscyphaceae</taxon>
        <taxon>Hyaloscypha</taxon>
    </lineage>
</organism>